<dbReference type="PANTHER" id="PTHR47723:SF4">
    <property type="entry name" value="PENTATRICOPEPTIDE REPEAT-CONTAINING-LIKE PROTEIN"/>
    <property type="match status" value="1"/>
</dbReference>
<accession>A0AAW0MA57</accession>
<dbReference type="GO" id="GO:0003676">
    <property type="term" value="F:nucleic acid binding"/>
    <property type="evidence" value="ECO:0007669"/>
    <property type="project" value="InterPro"/>
</dbReference>
<evidence type="ECO:0000313" key="2">
    <source>
        <dbReference type="EMBL" id="KAK7860326.1"/>
    </source>
</evidence>
<dbReference type="InterPro" id="IPR012337">
    <property type="entry name" value="RNaseH-like_sf"/>
</dbReference>
<dbReference type="Gene3D" id="3.30.420.10">
    <property type="entry name" value="Ribonuclease H-like superfamily/Ribonuclease H"/>
    <property type="match status" value="1"/>
</dbReference>
<dbReference type="Pfam" id="PF13456">
    <property type="entry name" value="RVT_3"/>
    <property type="match status" value="1"/>
</dbReference>
<reference evidence="2" key="3">
    <citation type="submission" date="2023-07" db="EMBL/GenBank/DDBJ databases">
        <title>An improved reference 1 genome and first organelle genomes of Quercus suber.</title>
        <authorList>
            <consortium name="Genosuber Consortium"/>
            <person name="Usie A."/>
            <person name="Serra O."/>
            <person name="Barros P."/>
        </authorList>
    </citation>
    <scope>NUCLEOTIDE SEQUENCE</scope>
    <source>
        <strain evidence="2">HL8</strain>
        <tissue evidence="2">Leaves</tissue>
    </source>
</reference>
<sequence length="183" mass="20405">MLIIPASGWWNIRLIDRYFHPPNAKLIKSLPLCSIPQSDMLIWPKEKTGIYFVKSGSFARDYIRDFQNLTCIPSCSVCTTPRRWCPPVDDVWKVNFNGAMFGEFDEAGIVVVIRDSRGEVKAALSEKIKKPPTVDVLELLAAKRAMTFSLETGTTRALVEGDSATVIKAIQLGKDDLGTNVKD</sequence>
<dbReference type="AlphaFoldDB" id="A0AAW0MA57"/>
<evidence type="ECO:0000259" key="1">
    <source>
        <dbReference type="Pfam" id="PF13456"/>
    </source>
</evidence>
<dbReference type="InterPro" id="IPR002156">
    <property type="entry name" value="RNaseH_domain"/>
</dbReference>
<protein>
    <recommendedName>
        <fullName evidence="1">RNase H type-1 domain-containing protein</fullName>
    </recommendedName>
</protein>
<dbReference type="InterPro" id="IPR053151">
    <property type="entry name" value="RNase_H-like"/>
</dbReference>
<reference evidence="2" key="2">
    <citation type="journal article" date="2018" name="Sci. Data">
        <title>The draft genome sequence of cork oak.</title>
        <authorList>
            <person name="Ramos A.M."/>
            <person name="Usie A."/>
            <person name="Barbosa P."/>
            <person name="Barros P.M."/>
            <person name="Capote T."/>
            <person name="Chaves I."/>
            <person name="Simoes F."/>
            <person name="Abreu I."/>
            <person name="Carrasquinho I."/>
            <person name="Faro C."/>
            <person name="Guimaraes J.B."/>
            <person name="Mendonca D."/>
            <person name="Nobrega F."/>
            <person name="Rodrigues L."/>
            <person name="Saibo N.J.M."/>
            <person name="Varela M.C."/>
            <person name="Egas C."/>
            <person name="Matos J."/>
            <person name="Miguel C.M."/>
            <person name="Oliveira M.M."/>
            <person name="Ricardo C.P."/>
            <person name="Goncalves S."/>
        </authorList>
    </citation>
    <scope>NUCLEOTIDE SEQUENCE [LARGE SCALE GENOMIC DNA]</scope>
    <source>
        <strain evidence="2">HL8</strain>
    </source>
</reference>
<proteinExistence type="predicted"/>
<dbReference type="GO" id="GO:0004523">
    <property type="term" value="F:RNA-DNA hybrid ribonuclease activity"/>
    <property type="evidence" value="ECO:0007669"/>
    <property type="project" value="InterPro"/>
</dbReference>
<dbReference type="SUPFAM" id="SSF53098">
    <property type="entry name" value="Ribonuclease H-like"/>
    <property type="match status" value="1"/>
</dbReference>
<organism evidence="2">
    <name type="scientific">Quercus suber</name>
    <name type="common">Cork oak</name>
    <dbReference type="NCBI Taxonomy" id="58331"/>
    <lineage>
        <taxon>Eukaryota</taxon>
        <taxon>Viridiplantae</taxon>
        <taxon>Streptophyta</taxon>
        <taxon>Embryophyta</taxon>
        <taxon>Tracheophyta</taxon>
        <taxon>Spermatophyta</taxon>
        <taxon>Magnoliopsida</taxon>
        <taxon>eudicotyledons</taxon>
        <taxon>Gunneridae</taxon>
        <taxon>Pentapetalae</taxon>
        <taxon>rosids</taxon>
        <taxon>fabids</taxon>
        <taxon>Fagales</taxon>
        <taxon>Fagaceae</taxon>
        <taxon>Quercus</taxon>
    </lineage>
</organism>
<comment type="caution">
    <text evidence="2">The sequence shown here is derived from an EMBL/GenBank/DDBJ whole genome shotgun (WGS) entry which is preliminary data.</text>
</comment>
<dbReference type="EMBL" id="PKMF04000007">
    <property type="protein sequence ID" value="KAK7860326.1"/>
    <property type="molecule type" value="Genomic_DNA"/>
</dbReference>
<dbReference type="InterPro" id="IPR036397">
    <property type="entry name" value="RNaseH_sf"/>
</dbReference>
<gene>
    <name evidence="2" type="ORF">CFP56_039662</name>
</gene>
<feature type="domain" description="RNase H type-1" evidence="1">
    <location>
        <begin position="95"/>
        <end position="171"/>
    </location>
</feature>
<dbReference type="PANTHER" id="PTHR47723">
    <property type="entry name" value="OS05G0353850 PROTEIN"/>
    <property type="match status" value="1"/>
</dbReference>
<reference evidence="2" key="1">
    <citation type="submission" date="2017-12" db="EMBL/GenBank/DDBJ databases">
        <authorList>
            <person name="Barbosa P."/>
            <person name="Usie A."/>
            <person name="Ramos A.M."/>
        </authorList>
    </citation>
    <scope>NUCLEOTIDE SEQUENCE</scope>
    <source>
        <strain evidence="2">HL8</strain>
        <tissue evidence="2">Leaves</tissue>
    </source>
</reference>
<name>A0AAW0MA57_QUESU</name>